<dbReference type="AlphaFoldDB" id="A0A219B3Q2"/>
<dbReference type="Gene3D" id="2.170.270.10">
    <property type="entry name" value="SET domain"/>
    <property type="match status" value="1"/>
</dbReference>
<dbReference type="SUPFAM" id="SSF82199">
    <property type="entry name" value="SET domain"/>
    <property type="match status" value="1"/>
</dbReference>
<dbReference type="CDD" id="cd08161">
    <property type="entry name" value="SET"/>
    <property type="match status" value="1"/>
</dbReference>
<dbReference type="PROSITE" id="PS50280">
    <property type="entry name" value="SET"/>
    <property type="match status" value="1"/>
</dbReference>
<dbReference type="SMART" id="SM00317">
    <property type="entry name" value="SET"/>
    <property type="match status" value="1"/>
</dbReference>
<evidence type="ECO:0000259" key="1">
    <source>
        <dbReference type="PROSITE" id="PS50280"/>
    </source>
</evidence>
<dbReference type="RefSeq" id="WP_088711802.1">
    <property type="nucleotide sequence ID" value="NZ_NFZT01000001.1"/>
</dbReference>
<dbReference type="InterPro" id="IPR001214">
    <property type="entry name" value="SET_dom"/>
</dbReference>
<dbReference type="GO" id="GO:0008168">
    <property type="term" value="F:methyltransferase activity"/>
    <property type="evidence" value="ECO:0007669"/>
    <property type="project" value="UniProtKB-KW"/>
</dbReference>
<dbReference type="Pfam" id="PF00856">
    <property type="entry name" value="SET"/>
    <property type="match status" value="1"/>
</dbReference>
<name>A0A219B3Q2_9SPHN</name>
<evidence type="ECO:0000313" key="3">
    <source>
        <dbReference type="Proteomes" id="UP000198462"/>
    </source>
</evidence>
<gene>
    <name evidence="2" type="ORF">B5C34_05740</name>
</gene>
<dbReference type="Proteomes" id="UP000198462">
    <property type="component" value="Unassembled WGS sequence"/>
</dbReference>
<proteinExistence type="predicted"/>
<accession>A0A219B3Q2</accession>
<dbReference type="OrthoDB" id="9804945at2"/>
<dbReference type="EMBL" id="NFZT01000001">
    <property type="protein sequence ID" value="OWV33012.1"/>
    <property type="molecule type" value="Genomic_DNA"/>
</dbReference>
<keyword evidence="3" id="KW-1185">Reference proteome</keyword>
<dbReference type="GO" id="GO:0032259">
    <property type="term" value="P:methylation"/>
    <property type="evidence" value="ECO:0007669"/>
    <property type="project" value="UniProtKB-KW"/>
</dbReference>
<sequence>MMIVPTFVGPSSIEGVGLFAAAPIRAGQSIWQLDERFDLLLTPDDLAGLPDLQRSFVERYGYPHMTRPGLTVVEFDHGRFMNHSETPNTDFQHPETGYAIRDIAAGEELTCDYAEFDPGFAMQPGRSFFLNGTAGPPPPSGIHT</sequence>
<organism evidence="2 3">
    <name type="scientific">Pacificimonas flava</name>
    <dbReference type="NCBI Taxonomy" id="1234595"/>
    <lineage>
        <taxon>Bacteria</taxon>
        <taxon>Pseudomonadati</taxon>
        <taxon>Pseudomonadota</taxon>
        <taxon>Alphaproteobacteria</taxon>
        <taxon>Sphingomonadales</taxon>
        <taxon>Sphingosinicellaceae</taxon>
        <taxon>Pacificimonas</taxon>
    </lineage>
</organism>
<keyword evidence="2" id="KW-0489">Methyltransferase</keyword>
<dbReference type="InterPro" id="IPR046341">
    <property type="entry name" value="SET_dom_sf"/>
</dbReference>
<reference evidence="3" key="1">
    <citation type="submission" date="2017-05" db="EMBL/GenBank/DDBJ databases">
        <authorList>
            <person name="Lin X."/>
        </authorList>
    </citation>
    <scope>NUCLEOTIDE SEQUENCE [LARGE SCALE GENOMIC DNA]</scope>
    <source>
        <strain evidence="3">JLT2012</strain>
    </source>
</reference>
<feature type="domain" description="SET" evidence="1">
    <location>
        <begin position="1"/>
        <end position="114"/>
    </location>
</feature>
<protein>
    <submittedName>
        <fullName evidence="2">SET domain-containing protein-lysine N-methyltransferase</fullName>
    </submittedName>
</protein>
<evidence type="ECO:0000313" key="2">
    <source>
        <dbReference type="EMBL" id="OWV33012.1"/>
    </source>
</evidence>
<comment type="caution">
    <text evidence="2">The sequence shown here is derived from an EMBL/GenBank/DDBJ whole genome shotgun (WGS) entry which is preliminary data.</text>
</comment>
<keyword evidence="2" id="KW-0808">Transferase</keyword>